<comment type="caution">
    <text evidence="3">The sequence shown here is derived from an EMBL/GenBank/DDBJ whole genome shotgun (WGS) entry which is preliminary data.</text>
</comment>
<dbReference type="EMBL" id="MVBM01000013">
    <property type="protein sequence ID" value="OOK64223.1"/>
    <property type="molecule type" value="Genomic_DNA"/>
</dbReference>
<evidence type="ECO:0000313" key="2">
    <source>
        <dbReference type="EMBL" id="OOK64223.1"/>
    </source>
</evidence>
<evidence type="ECO:0000256" key="1">
    <source>
        <dbReference type="SAM" id="MobiDB-lite"/>
    </source>
</evidence>
<reference evidence="4 5" key="1">
    <citation type="submission" date="2017-02" db="EMBL/GenBank/DDBJ databases">
        <title>Complete genome sequences of Mycobacterium kansasii strains isolated from rhesus macaques.</title>
        <authorList>
            <person name="Panda A."/>
            <person name="Nagaraj S."/>
            <person name="Zhao X."/>
            <person name="Tettelin H."/>
            <person name="Detolla L.J."/>
        </authorList>
    </citation>
    <scope>NUCLEOTIDE SEQUENCE [LARGE SCALE GENOMIC DNA]</scope>
    <source>
        <strain evidence="3 4">11-3469</strain>
        <strain evidence="2 5">11-3813</strain>
    </source>
</reference>
<dbReference type="EMBL" id="MVBN01000003">
    <property type="protein sequence ID" value="OOK76891.1"/>
    <property type="molecule type" value="Genomic_DNA"/>
</dbReference>
<dbReference type="Proteomes" id="UP000189229">
    <property type="component" value="Unassembled WGS sequence"/>
</dbReference>
<dbReference type="Proteomes" id="UP000188532">
    <property type="component" value="Unassembled WGS sequence"/>
</dbReference>
<feature type="region of interest" description="Disordered" evidence="1">
    <location>
        <begin position="1"/>
        <end position="21"/>
    </location>
</feature>
<evidence type="ECO:0000313" key="3">
    <source>
        <dbReference type="EMBL" id="OOK76891.1"/>
    </source>
</evidence>
<proteinExistence type="predicted"/>
<accession>A0A1V3XEM0</accession>
<dbReference type="AlphaFoldDB" id="A0A1V3XEM0"/>
<name>A0A1V3XEM0_MYCKA</name>
<gene>
    <name evidence="3" type="ORF">BZL29_3528</name>
    <name evidence="2" type="ORF">BZL30_9224</name>
</gene>
<protein>
    <submittedName>
        <fullName evidence="3">Uncharacterized protein</fullName>
    </submittedName>
</protein>
<organism evidence="3 4">
    <name type="scientific">Mycobacterium kansasii</name>
    <dbReference type="NCBI Taxonomy" id="1768"/>
    <lineage>
        <taxon>Bacteria</taxon>
        <taxon>Bacillati</taxon>
        <taxon>Actinomycetota</taxon>
        <taxon>Actinomycetes</taxon>
        <taxon>Mycobacteriales</taxon>
        <taxon>Mycobacteriaceae</taxon>
        <taxon>Mycobacterium</taxon>
    </lineage>
</organism>
<evidence type="ECO:0000313" key="5">
    <source>
        <dbReference type="Proteomes" id="UP000189229"/>
    </source>
</evidence>
<evidence type="ECO:0000313" key="4">
    <source>
        <dbReference type="Proteomes" id="UP000188532"/>
    </source>
</evidence>
<feature type="compositionally biased region" description="Basic and acidic residues" evidence="1">
    <location>
        <begin position="1"/>
        <end position="20"/>
    </location>
</feature>
<sequence>MAQETRHETTRLDHHHHDSKMGSWQCTSIYQTRALPSI</sequence>